<dbReference type="Proteomes" id="UP000541136">
    <property type="component" value="Unassembled WGS sequence"/>
</dbReference>
<comment type="caution">
    <text evidence="2">The sequence shown here is derived from an EMBL/GenBank/DDBJ whole genome shotgun (WGS) entry which is preliminary data.</text>
</comment>
<reference evidence="2 3" key="1">
    <citation type="submission" date="2020-08" db="EMBL/GenBank/DDBJ databases">
        <title>Genomic Encyclopedia of Type Strains, Phase IV (KMG-IV): sequencing the most valuable type-strain genomes for metagenomic binning, comparative biology and taxonomic classification.</title>
        <authorList>
            <person name="Goeker M."/>
        </authorList>
    </citation>
    <scope>NUCLEOTIDE SEQUENCE [LARGE SCALE GENOMIC DNA]</scope>
    <source>
        <strain evidence="2 3">DSM 12141</strain>
    </source>
</reference>
<organism evidence="2 3">
    <name type="scientific">Castellaniella defragrans</name>
    <name type="common">Alcaligenes defragrans</name>
    <dbReference type="NCBI Taxonomy" id="75697"/>
    <lineage>
        <taxon>Bacteria</taxon>
        <taxon>Pseudomonadati</taxon>
        <taxon>Pseudomonadota</taxon>
        <taxon>Betaproteobacteria</taxon>
        <taxon>Burkholderiales</taxon>
        <taxon>Alcaligenaceae</taxon>
        <taxon>Castellaniella</taxon>
    </lineage>
</organism>
<evidence type="ECO:0000313" key="2">
    <source>
        <dbReference type="EMBL" id="MBB6085066.1"/>
    </source>
</evidence>
<sequence length="147" mass="16476">MRITLTLASLAVVLAGCAAQPAGLGLDQLETERYLLTERRRLPIDFAGVQRNLFRHARTCGETYTFEMVPGESAFGRVVYRPTPDAGWDRSIVLSLTLLHNRSINVQAYSYHAGQMDRVHRMMTAMMKPDSCQADTSWENKLDAIGD</sequence>
<protein>
    <recommendedName>
        <fullName evidence="4">Lipoprotein</fullName>
    </recommendedName>
</protein>
<feature type="chain" id="PRO_5030729016" description="Lipoprotein" evidence="1">
    <location>
        <begin position="19"/>
        <end position="147"/>
    </location>
</feature>
<evidence type="ECO:0000313" key="3">
    <source>
        <dbReference type="Proteomes" id="UP000541136"/>
    </source>
</evidence>
<dbReference type="EMBL" id="JACHIB010000020">
    <property type="protein sequence ID" value="MBB6085066.1"/>
    <property type="molecule type" value="Genomic_DNA"/>
</dbReference>
<evidence type="ECO:0008006" key="4">
    <source>
        <dbReference type="Google" id="ProtNLM"/>
    </source>
</evidence>
<dbReference type="RefSeq" id="WP_052355816.1">
    <property type="nucleotide sequence ID" value="NZ_JACHIB010000020.1"/>
</dbReference>
<proteinExistence type="predicted"/>
<dbReference type="PROSITE" id="PS51257">
    <property type="entry name" value="PROKAR_LIPOPROTEIN"/>
    <property type="match status" value="1"/>
</dbReference>
<name>A0A7W9TRK6_CASDE</name>
<accession>A0A7W9TRK6</accession>
<feature type="signal peptide" evidence="1">
    <location>
        <begin position="1"/>
        <end position="18"/>
    </location>
</feature>
<gene>
    <name evidence="2" type="ORF">HNR28_003119</name>
</gene>
<evidence type="ECO:0000256" key="1">
    <source>
        <dbReference type="SAM" id="SignalP"/>
    </source>
</evidence>
<dbReference type="AlphaFoldDB" id="A0A7W9TRK6"/>
<keyword evidence="1" id="KW-0732">Signal</keyword>